<feature type="domain" description="Cation/H+ exchanger transmembrane" evidence="6">
    <location>
        <begin position="15"/>
        <end position="382"/>
    </location>
</feature>
<keyword evidence="2 5" id="KW-0812">Transmembrane</keyword>
<feature type="transmembrane region" description="Helical" evidence="5">
    <location>
        <begin position="120"/>
        <end position="142"/>
    </location>
</feature>
<dbReference type="Gene3D" id="1.20.1530.20">
    <property type="match status" value="1"/>
</dbReference>
<dbReference type="Proteomes" id="UP000289841">
    <property type="component" value="Chromosome"/>
</dbReference>
<gene>
    <name evidence="7" type="ORF">NCTC10138_01011</name>
</gene>
<feature type="transmembrane region" description="Helical" evidence="5">
    <location>
        <begin position="366"/>
        <end position="383"/>
    </location>
</feature>
<evidence type="ECO:0000313" key="8">
    <source>
        <dbReference type="Proteomes" id="UP000289841"/>
    </source>
</evidence>
<evidence type="ECO:0000256" key="4">
    <source>
        <dbReference type="ARBA" id="ARBA00023136"/>
    </source>
</evidence>
<accession>A0A449BDV0</accession>
<organism evidence="7 8">
    <name type="scientific">Haploplasma axanthum</name>
    <name type="common">Acholeplasma axanthum</name>
    <dbReference type="NCBI Taxonomy" id="29552"/>
    <lineage>
        <taxon>Bacteria</taxon>
        <taxon>Bacillati</taxon>
        <taxon>Mycoplasmatota</taxon>
        <taxon>Mollicutes</taxon>
        <taxon>Acholeplasmatales</taxon>
        <taxon>Acholeplasmataceae</taxon>
        <taxon>Haploplasma</taxon>
    </lineage>
</organism>
<keyword evidence="3 5" id="KW-1133">Transmembrane helix</keyword>
<evidence type="ECO:0000256" key="3">
    <source>
        <dbReference type="ARBA" id="ARBA00022989"/>
    </source>
</evidence>
<dbReference type="GO" id="GO:0016020">
    <property type="term" value="C:membrane"/>
    <property type="evidence" value="ECO:0007669"/>
    <property type="project" value="UniProtKB-SubCell"/>
</dbReference>
<dbReference type="OrthoDB" id="9778229at2"/>
<keyword evidence="4 5" id="KW-0472">Membrane</keyword>
<dbReference type="GO" id="GO:0015297">
    <property type="term" value="F:antiporter activity"/>
    <property type="evidence" value="ECO:0007669"/>
    <property type="project" value="InterPro"/>
</dbReference>
<sequence>MNIILILSLFIGFGYLIGKLAEKVKLPTVSGYLIAGVIIGFFPINLTNHLPVFDTISEITLSFIAFGIGSEFVFSSLKKSGKRILTITFWEVLGAVLIVSLAMYLMTPFAFPTFTNKERLVFSLILGSMSAATAPAATILVIKQFRSDGPVTRSILPVAALDDVLGIIVFGIVLPIARILVPIDPNNALKLTAWNILKGPLIEVFGSLLIGLLLGILLSILSKKVDPKDNIQVKTIFFILVGLGVSKLLNLSPLLVNIMIGTTLANLRKDTANRSFKTINDFVPIFYILFFTIAGATLKLDILKTVGLIGVVYIIARALGKITGSHVGAVISNAESNVKKYLGFALLPQGGISIGLSLLVNMYLPTTLATPITTIILFSILIYESTGPIFAKIALDKSNELYALVSNQEIND</sequence>
<dbReference type="InterPro" id="IPR038770">
    <property type="entry name" value="Na+/solute_symporter_sf"/>
</dbReference>
<keyword evidence="8" id="KW-1185">Reference proteome</keyword>
<dbReference type="STRING" id="1278311.GCA_000428705_00379"/>
<dbReference type="PANTHER" id="PTHR43021:SF2">
    <property type="entry name" value="CATION_H+ EXCHANGER DOMAIN-CONTAINING PROTEIN"/>
    <property type="match status" value="1"/>
</dbReference>
<evidence type="ECO:0000313" key="7">
    <source>
        <dbReference type="EMBL" id="VEU80633.1"/>
    </source>
</evidence>
<protein>
    <submittedName>
        <fullName evidence="7">NhaP-type Na+/H+ and K+/H+ antiporters</fullName>
    </submittedName>
</protein>
<feature type="transmembrane region" description="Helical" evidence="5">
    <location>
        <begin position="279"/>
        <end position="296"/>
    </location>
</feature>
<feature type="transmembrane region" description="Helical" evidence="5">
    <location>
        <begin position="59"/>
        <end position="77"/>
    </location>
</feature>
<name>A0A449BDV0_HAPAX</name>
<evidence type="ECO:0000256" key="5">
    <source>
        <dbReference type="SAM" id="Phobius"/>
    </source>
</evidence>
<dbReference type="RefSeq" id="WP_052589673.1">
    <property type="nucleotide sequence ID" value="NZ_LR215048.1"/>
</dbReference>
<dbReference type="Pfam" id="PF00999">
    <property type="entry name" value="Na_H_Exchanger"/>
    <property type="match status" value="1"/>
</dbReference>
<evidence type="ECO:0000259" key="6">
    <source>
        <dbReference type="Pfam" id="PF00999"/>
    </source>
</evidence>
<comment type="subcellular location">
    <subcellularLocation>
        <location evidence="1">Membrane</location>
        <topology evidence="1">Multi-pass membrane protein</topology>
    </subcellularLocation>
</comment>
<dbReference type="GO" id="GO:1902600">
    <property type="term" value="P:proton transmembrane transport"/>
    <property type="evidence" value="ECO:0007669"/>
    <property type="project" value="InterPro"/>
</dbReference>
<feature type="transmembrane region" description="Helical" evidence="5">
    <location>
        <begin position="201"/>
        <end position="221"/>
    </location>
</feature>
<dbReference type="PANTHER" id="PTHR43021">
    <property type="entry name" value="NA(+)/H(+) ANTIPORTER-RELATED"/>
    <property type="match status" value="1"/>
</dbReference>
<evidence type="ECO:0000256" key="1">
    <source>
        <dbReference type="ARBA" id="ARBA00004141"/>
    </source>
</evidence>
<evidence type="ECO:0000256" key="2">
    <source>
        <dbReference type="ARBA" id="ARBA00022692"/>
    </source>
</evidence>
<dbReference type="KEGG" id="aaxa:NCTC10138_01011"/>
<feature type="transmembrane region" description="Helical" evidence="5">
    <location>
        <begin position="302"/>
        <end position="320"/>
    </location>
</feature>
<dbReference type="EMBL" id="LR215048">
    <property type="protein sequence ID" value="VEU80633.1"/>
    <property type="molecule type" value="Genomic_DNA"/>
</dbReference>
<feature type="transmembrane region" description="Helical" evidence="5">
    <location>
        <begin position="341"/>
        <end position="360"/>
    </location>
</feature>
<feature type="transmembrane region" description="Helical" evidence="5">
    <location>
        <begin position="89"/>
        <end position="111"/>
    </location>
</feature>
<reference evidence="7 8" key="1">
    <citation type="submission" date="2019-01" db="EMBL/GenBank/DDBJ databases">
        <authorList>
            <consortium name="Pathogen Informatics"/>
        </authorList>
    </citation>
    <scope>NUCLEOTIDE SEQUENCE [LARGE SCALE GENOMIC DNA]</scope>
    <source>
        <strain evidence="7 8">NCTC10138</strain>
    </source>
</reference>
<feature type="transmembrane region" description="Helical" evidence="5">
    <location>
        <begin position="28"/>
        <end position="47"/>
    </location>
</feature>
<dbReference type="InterPro" id="IPR006153">
    <property type="entry name" value="Cation/H_exchanger_TM"/>
</dbReference>
<dbReference type="AlphaFoldDB" id="A0A449BDV0"/>
<feature type="transmembrane region" description="Helical" evidence="5">
    <location>
        <begin position="236"/>
        <end position="258"/>
    </location>
</feature>
<proteinExistence type="predicted"/>